<dbReference type="CDD" id="cd12797">
    <property type="entry name" value="M23_peptidase"/>
    <property type="match status" value="1"/>
</dbReference>
<dbReference type="RefSeq" id="WP_013505028.1">
    <property type="nucleotide sequence ID" value="NC_014836.1"/>
</dbReference>
<accession>E6W761</accession>
<proteinExistence type="predicted"/>
<keyword evidence="1" id="KW-0732">Signal</keyword>
<evidence type="ECO:0000256" key="1">
    <source>
        <dbReference type="ARBA" id="ARBA00022729"/>
    </source>
</evidence>
<keyword evidence="3" id="KW-1133">Transmembrane helix</keyword>
<dbReference type="KEGG" id="din:Selin_0383"/>
<feature type="coiled-coil region" evidence="2">
    <location>
        <begin position="92"/>
        <end position="126"/>
    </location>
</feature>
<dbReference type="PANTHER" id="PTHR21666">
    <property type="entry name" value="PEPTIDASE-RELATED"/>
    <property type="match status" value="1"/>
</dbReference>
<dbReference type="PANTHER" id="PTHR21666:SF289">
    <property type="entry name" value="L-ALA--D-GLU ENDOPEPTIDASE"/>
    <property type="match status" value="1"/>
</dbReference>
<dbReference type="GO" id="GO:0004222">
    <property type="term" value="F:metalloendopeptidase activity"/>
    <property type="evidence" value="ECO:0007669"/>
    <property type="project" value="TreeGrafter"/>
</dbReference>
<name>E6W761_DESIS</name>
<dbReference type="HOGENOM" id="CLU_029425_2_3_0"/>
<evidence type="ECO:0000256" key="3">
    <source>
        <dbReference type="SAM" id="Phobius"/>
    </source>
</evidence>
<gene>
    <name evidence="5" type="ordered locus">Selin_0383</name>
</gene>
<organism evidence="5 6">
    <name type="scientific">Desulfurispirillum indicum (strain ATCC BAA-1389 / DSM 22839 / S5)</name>
    <dbReference type="NCBI Taxonomy" id="653733"/>
    <lineage>
        <taxon>Bacteria</taxon>
        <taxon>Pseudomonadati</taxon>
        <taxon>Chrysiogenota</taxon>
        <taxon>Chrysiogenia</taxon>
        <taxon>Chrysiogenales</taxon>
        <taxon>Chrysiogenaceae</taxon>
        <taxon>Desulfurispirillum</taxon>
    </lineage>
</organism>
<reference evidence="5 6" key="1">
    <citation type="submission" date="2010-12" db="EMBL/GenBank/DDBJ databases">
        <title>Complete sequence of Desulfurispirillum indicum S5.</title>
        <authorList>
            <consortium name="US DOE Joint Genome Institute"/>
            <person name="Lucas S."/>
            <person name="Copeland A."/>
            <person name="Lapidus A."/>
            <person name="Cheng J.-F."/>
            <person name="Goodwin L."/>
            <person name="Pitluck S."/>
            <person name="Chertkov O."/>
            <person name="Held B."/>
            <person name="Detter J.C."/>
            <person name="Han C."/>
            <person name="Tapia R."/>
            <person name="Land M."/>
            <person name="Hauser L."/>
            <person name="Kyrpides N."/>
            <person name="Ivanova N."/>
            <person name="Mikhailova N."/>
            <person name="Haggblom M."/>
            <person name="Rauschenbach I."/>
            <person name="Bini E."/>
            <person name="Woyke T."/>
        </authorList>
    </citation>
    <scope>NUCLEOTIDE SEQUENCE [LARGE SCALE GENOMIC DNA]</scope>
    <source>
        <strain evidence="6">ATCC BAA-1389 / DSM 22839 / S5</strain>
    </source>
</reference>
<dbReference type="Proteomes" id="UP000002572">
    <property type="component" value="Chromosome"/>
</dbReference>
<dbReference type="eggNOG" id="COG0739">
    <property type="taxonomic scope" value="Bacteria"/>
</dbReference>
<dbReference type="InterPro" id="IPR016047">
    <property type="entry name" value="M23ase_b-sheet_dom"/>
</dbReference>
<feature type="transmembrane region" description="Helical" evidence="3">
    <location>
        <begin position="49"/>
        <end position="69"/>
    </location>
</feature>
<dbReference type="EMBL" id="CP002432">
    <property type="protein sequence ID" value="ADU65139.1"/>
    <property type="molecule type" value="Genomic_DNA"/>
</dbReference>
<dbReference type="STRING" id="653733.Selin_0383"/>
<dbReference type="SUPFAM" id="SSF51261">
    <property type="entry name" value="Duplicated hybrid motif"/>
    <property type="match status" value="1"/>
</dbReference>
<dbReference type="AlphaFoldDB" id="E6W761"/>
<keyword evidence="3" id="KW-0472">Membrane</keyword>
<keyword evidence="3" id="KW-0812">Transmembrane</keyword>
<dbReference type="OrthoDB" id="9805070at2"/>
<evidence type="ECO:0000259" key="4">
    <source>
        <dbReference type="Pfam" id="PF01551"/>
    </source>
</evidence>
<dbReference type="InterPro" id="IPR011055">
    <property type="entry name" value="Dup_hybrid_motif"/>
</dbReference>
<keyword evidence="6" id="KW-1185">Reference proteome</keyword>
<feature type="domain" description="M23ase beta-sheet core" evidence="4">
    <location>
        <begin position="247"/>
        <end position="341"/>
    </location>
</feature>
<dbReference type="InParanoid" id="E6W761"/>
<dbReference type="InterPro" id="IPR050570">
    <property type="entry name" value="Cell_wall_metabolism_enzyme"/>
</dbReference>
<evidence type="ECO:0000313" key="6">
    <source>
        <dbReference type="Proteomes" id="UP000002572"/>
    </source>
</evidence>
<evidence type="ECO:0000313" key="5">
    <source>
        <dbReference type="EMBL" id="ADU65139.1"/>
    </source>
</evidence>
<protein>
    <submittedName>
        <fullName evidence="5">Peptidase M23</fullName>
    </submittedName>
</protein>
<dbReference type="Pfam" id="PF01551">
    <property type="entry name" value="Peptidase_M23"/>
    <property type="match status" value="1"/>
</dbReference>
<sequence>MSEARHSIERHRKQIQHKRQRKINDEQYIYLSTASGSGGMVTHRKLSRLVVLVFAYLVIITGVALYFIFETKLSHQRILTLHDKIGFLNKSIDDLIDESARKESALELAQLELQENYSLLNRYKEELSQYVLLNENFILQGALRRVDDPSANRAIERELTFARSQLQRVASRVMDIESKLGMSHSSSVKEASRLTVDDVYAKIDSIENEIVLRNNLIKELPVSFPTEGRISSRYGPRIHPITGRPSFHAGYDIANVEGTPVFAPAPGVVSRAGYDNLAGNYIEIRHQHGFTTRYIHLSEYVLERGDQVLGGQLIGYMGNTGRSTASHLHYEIHYRGRHVDPRGFLYSSILNLHTFFSYPEVKWRYSQLKKSHQETTAKVN</sequence>
<keyword evidence="2" id="KW-0175">Coiled coil</keyword>
<dbReference type="Gene3D" id="2.70.70.10">
    <property type="entry name" value="Glucose Permease (Domain IIA)"/>
    <property type="match status" value="1"/>
</dbReference>
<evidence type="ECO:0000256" key="2">
    <source>
        <dbReference type="SAM" id="Coils"/>
    </source>
</evidence>